<accession>A0A7W8CWD5</accession>
<evidence type="ECO:0000313" key="4">
    <source>
        <dbReference type="Proteomes" id="UP000539953"/>
    </source>
</evidence>
<gene>
    <name evidence="3" type="ORF">HNQ47_000840</name>
</gene>
<proteinExistence type="predicted"/>
<feature type="domain" description="Transposase IS204/IS1001/IS1096/IS1165 DDE" evidence="2">
    <location>
        <begin position="45"/>
        <end position="123"/>
    </location>
</feature>
<comment type="caution">
    <text evidence="3">The sequence shown here is derived from an EMBL/GenBank/DDBJ whole genome shotgun (WGS) entry which is preliminary data.</text>
</comment>
<keyword evidence="3" id="KW-0378">Hydrolase</keyword>
<keyword evidence="1" id="KW-0175">Coiled coil</keyword>
<dbReference type="AlphaFoldDB" id="A0A7W8CWD5"/>
<evidence type="ECO:0000256" key="1">
    <source>
        <dbReference type="SAM" id="Coils"/>
    </source>
</evidence>
<evidence type="ECO:0000313" key="3">
    <source>
        <dbReference type="EMBL" id="MBB5182820.1"/>
    </source>
</evidence>
<sequence length="124" mass="14648">MHRFLSCRGPDRVKNSARRAAENEFRRLENEFKKDEEEAEKEQEEIEKKLNEAYSQLKARANELKHTKYALGMNPENLSDGLKDKLKIIEISHPDIYTAYQLKEELRAILRMKSRELAQAELDK</sequence>
<keyword evidence="4" id="KW-1185">Reference proteome</keyword>
<dbReference type="GO" id="GO:0008233">
    <property type="term" value="F:peptidase activity"/>
    <property type="evidence" value="ECO:0007669"/>
    <property type="project" value="UniProtKB-KW"/>
</dbReference>
<feature type="coiled-coil region" evidence="1">
    <location>
        <begin position="18"/>
        <end position="67"/>
    </location>
</feature>
<keyword evidence="3" id="KW-0645">Protease</keyword>
<name>A0A7W8CWD5_9FIRM</name>
<dbReference type="InterPro" id="IPR002560">
    <property type="entry name" value="Transposase_DDE"/>
</dbReference>
<dbReference type="RefSeq" id="WP_183327840.1">
    <property type="nucleotide sequence ID" value="NZ_JACHHK010000003.1"/>
</dbReference>
<reference evidence="3 4" key="1">
    <citation type="submission" date="2020-08" db="EMBL/GenBank/DDBJ databases">
        <title>Genomic Encyclopedia of Type Strains, Phase IV (KMG-IV): sequencing the most valuable type-strain genomes for metagenomic binning, comparative biology and taxonomic classification.</title>
        <authorList>
            <person name="Goeker M."/>
        </authorList>
    </citation>
    <scope>NUCLEOTIDE SEQUENCE [LARGE SCALE GENOMIC DNA]</scope>
    <source>
        <strain evidence="3 4">DSM 25799</strain>
    </source>
</reference>
<dbReference type="GO" id="GO:0006508">
    <property type="term" value="P:proteolysis"/>
    <property type="evidence" value="ECO:0007669"/>
    <property type="project" value="UniProtKB-KW"/>
</dbReference>
<dbReference type="EMBL" id="JACHHK010000003">
    <property type="protein sequence ID" value="MBB5182820.1"/>
    <property type="molecule type" value="Genomic_DNA"/>
</dbReference>
<organism evidence="3 4">
    <name type="scientific">Catenisphaera adipataccumulans</name>
    <dbReference type="NCBI Taxonomy" id="700500"/>
    <lineage>
        <taxon>Bacteria</taxon>
        <taxon>Bacillati</taxon>
        <taxon>Bacillota</taxon>
        <taxon>Erysipelotrichia</taxon>
        <taxon>Erysipelotrichales</taxon>
        <taxon>Erysipelotrichaceae</taxon>
        <taxon>Catenisphaera</taxon>
    </lineage>
</organism>
<dbReference type="Pfam" id="PF01610">
    <property type="entry name" value="DDE_Tnp_ISL3"/>
    <property type="match status" value="1"/>
</dbReference>
<evidence type="ECO:0000259" key="2">
    <source>
        <dbReference type="Pfam" id="PF01610"/>
    </source>
</evidence>
<dbReference type="Proteomes" id="UP000539953">
    <property type="component" value="Unassembled WGS sequence"/>
</dbReference>
<protein>
    <submittedName>
        <fullName evidence="3">Lon protease-like protein</fullName>
    </submittedName>
</protein>